<proteinExistence type="predicted"/>
<keyword evidence="3" id="KW-1185">Reference proteome</keyword>
<dbReference type="EMBL" id="AP028055">
    <property type="protein sequence ID" value="BEH00407.1"/>
    <property type="molecule type" value="Genomic_DNA"/>
</dbReference>
<evidence type="ECO:0000256" key="1">
    <source>
        <dbReference type="SAM" id="Coils"/>
    </source>
</evidence>
<evidence type="ECO:0000313" key="2">
    <source>
        <dbReference type="EMBL" id="BEH00407.1"/>
    </source>
</evidence>
<organism evidence="2 3">
    <name type="scientific">Bacteroides sedimenti</name>
    <dbReference type="NCBI Taxonomy" id="2136147"/>
    <lineage>
        <taxon>Bacteria</taxon>
        <taxon>Pseudomonadati</taxon>
        <taxon>Bacteroidota</taxon>
        <taxon>Bacteroidia</taxon>
        <taxon>Bacteroidales</taxon>
        <taxon>Bacteroidaceae</taxon>
        <taxon>Bacteroides</taxon>
    </lineage>
</organism>
<evidence type="ECO:0008006" key="4">
    <source>
        <dbReference type="Google" id="ProtNLM"/>
    </source>
</evidence>
<evidence type="ECO:0000313" key="3">
    <source>
        <dbReference type="Proteomes" id="UP001496674"/>
    </source>
</evidence>
<accession>A0ABN6ZD68</accession>
<gene>
    <name evidence="2" type="ORF">BSYN_26710</name>
</gene>
<reference evidence="2 3" key="1">
    <citation type="submission" date="2023-04" db="EMBL/GenBank/DDBJ databases">
        <title>Draft genome sequence of acteroides sedimenti strain YN3PY1.</title>
        <authorList>
            <person name="Yoshida N."/>
        </authorList>
    </citation>
    <scope>NUCLEOTIDE SEQUENCE [LARGE SCALE GENOMIC DNA]</scope>
    <source>
        <strain evidence="2 3">YN3PY1</strain>
    </source>
</reference>
<protein>
    <recommendedName>
        <fullName evidence="4">HEAT repeat domain-containing protein</fullName>
    </recommendedName>
</protein>
<keyword evidence="1" id="KW-0175">Coiled coil</keyword>
<feature type="coiled-coil region" evidence="1">
    <location>
        <begin position="121"/>
        <end position="148"/>
    </location>
</feature>
<dbReference type="RefSeq" id="WP_353331732.1">
    <property type="nucleotide sequence ID" value="NZ_AP028055.1"/>
</dbReference>
<dbReference type="Proteomes" id="UP001496674">
    <property type="component" value="Chromosome"/>
</dbReference>
<sequence length="171" mass="20264">MEYKSEMKFLLDEIEQTKQQNVARLIDLILNSDDPKVSHEAAFLLVDNFRDERIEDCLISIINDPRWKNRNGTFLFLLGEYTNSSKYLYYLIELIFNNLDDGEIFMGAYGMIIDMQVPLDEKEIHRAIKFLKNEEKKAKKESNKRKKKITDSLLNYLEGQIDICEFYKQFG</sequence>
<name>A0ABN6ZD68_9BACE</name>